<dbReference type="SUPFAM" id="SSF52540">
    <property type="entry name" value="P-loop containing nucleoside triphosphate hydrolases"/>
    <property type="match status" value="1"/>
</dbReference>
<proteinExistence type="predicted"/>
<dbReference type="AlphaFoldDB" id="A0AAE2VV18"/>
<evidence type="ECO:0000313" key="3">
    <source>
        <dbReference type="Proteomes" id="UP000732193"/>
    </source>
</evidence>
<keyword evidence="3" id="KW-1185">Reference proteome</keyword>
<evidence type="ECO:0000313" key="2">
    <source>
        <dbReference type="EMBL" id="MBM1712010.1"/>
    </source>
</evidence>
<name>A0AAE2VV18_9RHOB</name>
<organism evidence="2 3">
    <name type="scientific">Sulfitobacter geojensis</name>
    <dbReference type="NCBI Taxonomy" id="1342299"/>
    <lineage>
        <taxon>Bacteria</taxon>
        <taxon>Pseudomonadati</taxon>
        <taxon>Pseudomonadota</taxon>
        <taxon>Alphaproteobacteria</taxon>
        <taxon>Rhodobacterales</taxon>
        <taxon>Roseobacteraceae</taxon>
        <taxon>Sulfitobacter</taxon>
    </lineage>
</organism>
<dbReference type="Proteomes" id="UP000732193">
    <property type="component" value="Unassembled WGS sequence"/>
</dbReference>
<sequence length="338" mass="37306">MTGAIPAEWPYGAAFWQRLGRSIMDVILHLGAHRTATTTFQHYMRDHSDDLASKQIAFWGPERVRGSVTPGLFRRSTAPKGRNLAKRAEGRIRLFAAQAKAQGIKQLLVSDENLLGNCKQNIRAERLYPAAGERIARVSAAFGGQVRRIVLTIRAQDLWWASACALTVSRGHPVPSPTRLANIAHSRRSWRDVITDLACAAPGAQIDVLTFEAGAGGCERVLRAALETDVPTDTRKRWLNRSPDLQSLRAALAEQGSDPELLPDTLGRWQPFTAEQTAMLRENYADDLHWLFAGAEGLATLTEDTCPNRAETYLPSGAFTKGQRDDQGQIEGHVAQHR</sequence>
<dbReference type="RefSeq" id="WP_203240886.1">
    <property type="nucleotide sequence ID" value="NZ_JAFBRH010000001.1"/>
</dbReference>
<accession>A0AAE2VV18</accession>
<evidence type="ECO:0000256" key="1">
    <source>
        <dbReference type="SAM" id="MobiDB-lite"/>
    </source>
</evidence>
<dbReference type="InterPro" id="IPR027417">
    <property type="entry name" value="P-loop_NTPase"/>
</dbReference>
<dbReference type="EMBL" id="JAFBRM010000001">
    <property type="protein sequence ID" value="MBM1712010.1"/>
    <property type="molecule type" value="Genomic_DNA"/>
</dbReference>
<protein>
    <submittedName>
        <fullName evidence="2">Uncharacterized protein</fullName>
    </submittedName>
</protein>
<gene>
    <name evidence="2" type="ORF">JQV55_00375</name>
</gene>
<comment type="caution">
    <text evidence="2">The sequence shown here is derived from an EMBL/GenBank/DDBJ whole genome shotgun (WGS) entry which is preliminary data.</text>
</comment>
<reference evidence="2 3" key="1">
    <citation type="submission" date="2021-01" db="EMBL/GenBank/DDBJ databases">
        <title>Diatom-associated Roseobacters Show Island Model of Population Structure.</title>
        <authorList>
            <person name="Qu L."/>
            <person name="Feng X."/>
            <person name="Chen Y."/>
            <person name="Li L."/>
            <person name="Wang X."/>
            <person name="Hu Z."/>
            <person name="Wang H."/>
            <person name="Luo H."/>
        </authorList>
    </citation>
    <scope>NUCLEOTIDE SEQUENCE [LARGE SCALE GENOMIC DNA]</scope>
    <source>
        <strain evidence="2 3">TR60-84</strain>
    </source>
</reference>
<feature type="region of interest" description="Disordered" evidence="1">
    <location>
        <begin position="315"/>
        <end position="338"/>
    </location>
</feature>